<dbReference type="PANTHER" id="PTHR20858:SF17">
    <property type="entry name" value="HYDROXYMETHYLPYRIMIDINE_PHOSPHOMETHYLPYRIMIDINE KINASE THI20-RELATED"/>
    <property type="match status" value="1"/>
</dbReference>
<dbReference type="AlphaFoldDB" id="A0A147K9B8"/>
<evidence type="ECO:0000259" key="16">
    <source>
        <dbReference type="Pfam" id="PF08543"/>
    </source>
</evidence>
<evidence type="ECO:0000256" key="3">
    <source>
        <dbReference type="ARBA" id="ARBA00004769"/>
    </source>
</evidence>
<dbReference type="GO" id="GO:0009228">
    <property type="term" value="P:thiamine biosynthetic process"/>
    <property type="evidence" value="ECO:0007669"/>
    <property type="project" value="UniProtKB-KW"/>
</dbReference>
<proteinExistence type="inferred from homology"/>
<dbReference type="PANTHER" id="PTHR20858">
    <property type="entry name" value="PHOSPHOMETHYLPYRIMIDINE KINASE"/>
    <property type="match status" value="1"/>
</dbReference>
<keyword evidence="12" id="KW-0784">Thiamine biosynthesis</keyword>
<dbReference type="NCBIfam" id="TIGR00097">
    <property type="entry name" value="HMP-P_kinase"/>
    <property type="match status" value="1"/>
</dbReference>
<comment type="pathway">
    <text evidence="13">Cofactor biosynthesis; thiamine diphosphate biosynthesis; 4-amino-2-methyl-5-diphosphomethylpyrimidine from 5-amino-1-(5-phospho-D-ribosyl)imidazole: step 2/3.</text>
</comment>
<keyword evidence="18" id="KW-1185">Reference proteome</keyword>
<dbReference type="InterPro" id="IPR004399">
    <property type="entry name" value="HMP/HMP-P_kinase_dom"/>
</dbReference>
<dbReference type="GO" id="GO:0008902">
    <property type="term" value="F:hydroxymethylpyrimidine kinase activity"/>
    <property type="evidence" value="ECO:0007669"/>
    <property type="project" value="UniProtKB-EC"/>
</dbReference>
<dbReference type="PATRIC" id="fig|1150625.3.peg.1438"/>
<organism evidence="17 18">
    <name type="scientific">Bacillus coahuilensis p1.1.43</name>
    <dbReference type="NCBI Taxonomy" id="1150625"/>
    <lineage>
        <taxon>Bacteria</taxon>
        <taxon>Bacillati</taxon>
        <taxon>Bacillota</taxon>
        <taxon>Bacilli</taxon>
        <taxon>Bacillales</taxon>
        <taxon>Bacillaceae</taxon>
        <taxon>Bacillus</taxon>
    </lineage>
</organism>
<evidence type="ECO:0000256" key="13">
    <source>
        <dbReference type="ARBA" id="ARBA00037917"/>
    </source>
</evidence>
<keyword evidence="9" id="KW-0547">Nucleotide-binding</keyword>
<accession>A0A147K9B8</accession>
<evidence type="ECO:0000256" key="2">
    <source>
        <dbReference type="ARBA" id="ARBA00000565"/>
    </source>
</evidence>
<dbReference type="CDD" id="cd01169">
    <property type="entry name" value="HMPP_kinase"/>
    <property type="match status" value="1"/>
</dbReference>
<dbReference type="Proteomes" id="UP000074108">
    <property type="component" value="Unassembled WGS sequence"/>
</dbReference>
<protein>
    <recommendedName>
        <fullName evidence="7">Hydroxymethylpyrimidine/phosphomethylpyrimidine kinase</fullName>
        <ecNumber evidence="5">2.7.1.49</ecNumber>
        <ecNumber evidence="6">2.7.4.7</ecNumber>
    </recommendedName>
    <alternativeName>
        <fullName evidence="14">Hydroxymethylpyrimidine kinase</fullName>
    </alternativeName>
    <alternativeName>
        <fullName evidence="15">Hydroxymethylpyrimidine phosphate kinase</fullName>
    </alternativeName>
</protein>
<evidence type="ECO:0000256" key="7">
    <source>
        <dbReference type="ARBA" id="ARBA00019161"/>
    </source>
</evidence>
<dbReference type="EMBL" id="LDYG01000025">
    <property type="protein sequence ID" value="KUP06928.1"/>
    <property type="molecule type" value="Genomic_DNA"/>
</dbReference>
<dbReference type="OrthoDB" id="9810880at2"/>
<dbReference type="STRING" id="1150625.Q75_06860"/>
<name>A0A147K9B8_9BACI</name>
<dbReference type="GO" id="GO:0008972">
    <property type="term" value="F:phosphomethylpyrimidine kinase activity"/>
    <property type="evidence" value="ECO:0007669"/>
    <property type="project" value="UniProtKB-EC"/>
</dbReference>
<evidence type="ECO:0000256" key="9">
    <source>
        <dbReference type="ARBA" id="ARBA00022741"/>
    </source>
</evidence>
<evidence type="ECO:0000256" key="14">
    <source>
        <dbReference type="ARBA" id="ARBA00042102"/>
    </source>
</evidence>
<comment type="caution">
    <text evidence="17">The sequence shown here is derived from an EMBL/GenBank/DDBJ whole genome shotgun (WGS) entry which is preliminary data.</text>
</comment>
<evidence type="ECO:0000256" key="6">
    <source>
        <dbReference type="ARBA" id="ARBA00012963"/>
    </source>
</evidence>
<gene>
    <name evidence="17" type="ORF">Q75_06860</name>
</gene>
<dbReference type="EC" id="2.7.1.49" evidence="5"/>
<evidence type="ECO:0000256" key="1">
    <source>
        <dbReference type="ARBA" id="ARBA00000151"/>
    </source>
</evidence>
<evidence type="ECO:0000256" key="10">
    <source>
        <dbReference type="ARBA" id="ARBA00022777"/>
    </source>
</evidence>
<comment type="similarity">
    <text evidence="4">Belongs to the ThiD family.</text>
</comment>
<feature type="domain" description="Pyridoxamine kinase/Phosphomethylpyrimidine kinase" evidence="16">
    <location>
        <begin position="12"/>
        <end position="256"/>
    </location>
</feature>
<keyword evidence="8" id="KW-0808">Transferase</keyword>
<dbReference type="GO" id="GO:0005829">
    <property type="term" value="C:cytosol"/>
    <property type="evidence" value="ECO:0007669"/>
    <property type="project" value="TreeGrafter"/>
</dbReference>
<evidence type="ECO:0000256" key="4">
    <source>
        <dbReference type="ARBA" id="ARBA00009879"/>
    </source>
</evidence>
<evidence type="ECO:0000256" key="8">
    <source>
        <dbReference type="ARBA" id="ARBA00022679"/>
    </source>
</evidence>
<evidence type="ECO:0000313" key="17">
    <source>
        <dbReference type="EMBL" id="KUP06928.1"/>
    </source>
</evidence>
<dbReference type="InterPro" id="IPR029056">
    <property type="entry name" value="Ribokinase-like"/>
</dbReference>
<dbReference type="EC" id="2.7.4.7" evidence="6"/>
<evidence type="ECO:0000313" key="18">
    <source>
        <dbReference type="Proteomes" id="UP000074108"/>
    </source>
</evidence>
<dbReference type="Pfam" id="PF08543">
    <property type="entry name" value="Phos_pyr_kin"/>
    <property type="match status" value="1"/>
</dbReference>
<reference evidence="17 18" key="1">
    <citation type="journal article" date="2016" name="Front. Microbiol.">
        <title>Microevolution Analysis of Bacillus coahuilensis Unveils Differences in Phosphorus Acquisition Strategies and Their Regulation.</title>
        <authorList>
            <person name="Gomez-Lunar Z."/>
            <person name="Hernandez-Gonzalez I."/>
            <person name="Rodriguez-Torres M.D."/>
            <person name="Souza V."/>
            <person name="Olmedo-Alvarez G."/>
        </authorList>
    </citation>
    <scope>NUCLEOTIDE SEQUENCE [LARGE SCALE GENOMIC DNA]</scope>
    <source>
        <strain evidence="18">p1.1.43</strain>
    </source>
</reference>
<comment type="pathway">
    <text evidence="3">Cofactor biosynthesis; thiamine diphosphate biosynthesis; 4-amino-2-methyl-5-diphosphomethylpyrimidine from 5-amino-1-(5-phospho-D-ribosyl)imidazole: step 3/3.</text>
</comment>
<dbReference type="FunFam" id="3.40.1190.20:FF:000003">
    <property type="entry name" value="Phosphomethylpyrimidine kinase ThiD"/>
    <property type="match status" value="1"/>
</dbReference>
<keyword evidence="11" id="KW-0067">ATP-binding</keyword>
<comment type="catalytic activity">
    <reaction evidence="2">
        <text>4-amino-2-methyl-5-(phosphooxymethyl)pyrimidine + ATP = 4-amino-2-methyl-5-(diphosphooxymethyl)pyrimidine + ADP</text>
        <dbReference type="Rhea" id="RHEA:19893"/>
        <dbReference type="ChEBI" id="CHEBI:30616"/>
        <dbReference type="ChEBI" id="CHEBI:57841"/>
        <dbReference type="ChEBI" id="CHEBI:58354"/>
        <dbReference type="ChEBI" id="CHEBI:456216"/>
        <dbReference type="EC" id="2.7.4.7"/>
    </reaction>
</comment>
<sequence length="266" mass="28827">MVKKALTIAGSDSGGGAGIQADLKTFHERNVFGMSAVTAVTAQNTLGVHGVHPIPVEMIYEQISRIEQDLTPDSIKTGMLFSEEIIEMIVFCAKQYDWDKLVVDPVMIAKGGASLLQSDAIQTIQRKLVPLSFLITPNLPECEILTNMETKTITSKKDAAKKLHDLGAKYVLLKGGHGMGDVLVDLLFDGKNFYEWESEKIKTKHTHGTGCTLSAAITAELAKGKDVVSAVEVGVRFIQNAIQHSLQLGSGNGPTNHWADRQVSVK</sequence>
<dbReference type="Gene3D" id="3.40.1190.20">
    <property type="match status" value="1"/>
</dbReference>
<evidence type="ECO:0000256" key="5">
    <source>
        <dbReference type="ARBA" id="ARBA00012135"/>
    </source>
</evidence>
<comment type="catalytic activity">
    <reaction evidence="1">
        <text>4-amino-5-hydroxymethyl-2-methylpyrimidine + ATP = 4-amino-2-methyl-5-(phosphooxymethyl)pyrimidine + ADP + H(+)</text>
        <dbReference type="Rhea" id="RHEA:23096"/>
        <dbReference type="ChEBI" id="CHEBI:15378"/>
        <dbReference type="ChEBI" id="CHEBI:16892"/>
        <dbReference type="ChEBI" id="CHEBI:30616"/>
        <dbReference type="ChEBI" id="CHEBI:58354"/>
        <dbReference type="ChEBI" id="CHEBI:456216"/>
        <dbReference type="EC" id="2.7.1.49"/>
    </reaction>
</comment>
<keyword evidence="10 17" id="KW-0418">Kinase</keyword>
<dbReference type="InterPro" id="IPR013749">
    <property type="entry name" value="PM/HMP-P_kinase-1"/>
</dbReference>
<evidence type="ECO:0000256" key="15">
    <source>
        <dbReference type="ARBA" id="ARBA00043176"/>
    </source>
</evidence>
<dbReference type="RefSeq" id="WP_059350859.1">
    <property type="nucleotide sequence ID" value="NZ_LDYG01000025.1"/>
</dbReference>
<dbReference type="GO" id="GO:0005524">
    <property type="term" value="F:ATP binding"/>
    <property type="evidence" value="ECO:0007669"/>
    <property type="project" value="UniProtKB-KW"/>
</dbReference>
<evidence type="ECO:0000256" key="11">
    <source>
        <dbReference type="ARBA" id="ARBA00022840"/>
    </source>
</evidence>
<dbReference type="SUPFAM" id="SSF53613">
    <property type="entry name" value="Ribokinase-like"/>
    <property type="match status" value="1"/>
</dbReference>
<evidence type="ECO:0000256" key="12">
    <source>
        <dbReference type="ARBA" id="ARBA00022977"/>
    </source>
</evidence>